<evidence type="ECO:0000256" key="5">
    <source>
        <dbReference type="ARBA" id="ARBA00022466"/>
    </source>
</evidence>
<evidence type="ECO:0000256" key="1">
    <source>
        <dbReference type="ARBA" id="ARBA00004429"/>
    </source>
</evidence>
<dbReference type="InterPro" id="IPR003457">
    <property type="entry name" value="Transprt_MerT"/>
</dbReference>
<evidence type="ECO:0000256" key="14">
    <source>
        <dbReference type="ARBA" id="ARBA00045720"/>
    </source>
</evidence>
<keyword evidence="7" id="KW-0997">Cell inner membrane</keyword>
<proteinExistence type="inferred from homology"/>
<evidence type="ECO:0000256" key="4">
    <source>
        <dbReference type="ARBA" id="ARBA00022448"/>
    </source>
</evidence>
<evidence type="ECO:0000256" key="2">
    <source>
        <dbReference type="ARBA" id="ARBA00008224"/>
    </source>
</evidence>
<dbReference type="GO" id="GO:0005886">
    <property type="term" value="C:plasma membrane"/>
    <property type="evidence" value="ECO:0007669"/>
    <property type="project" value="UniProtKB-SubCell"/>
</dbReference>
<keyword evidence="6" id="KW-1003">Cell membrane</keyword>
<evidence type="ECO:0000256" key="11">
    <source>
        <dbReference type="ARBA" id="ARBA00022989"/>
    </source>
</evidence>
<dbReference type="STRING" id="392484.LP43_0088"/>
<evidence type="ECO:0000256" key="7">
    <source>
        <dbReference type="ARBA" id="ARBA00022519"/>
    </source>
</evidence>
<keyword evidence="11 15" id="KW-1133">Transmembrane helix</keyword>
<feature type="transmembrane region" description="Helical" evidence="15">
    <location>
        <begin position="12"/>
        <end position="41"/>
    </location>
</feature>
<comment type="function">
    <text evidence="14">Involved in mercury resistance. Probably transfers a mercuric ion from the periplasmic Hg(2+)-binding protein MerP to the cytoplasmic mercuric reductase MerA.</text>
</comment>
<protein>
    <recommendedName>
        <fullName evidence="3">Mercuric transport protein MerT</fullName>
    </recommendedName>
    <alternativeName>
        <fullName evidence="13">Mercury ion transport protein</fullName>
    </alternativeName>
</protein>
<evidence type="ECO:0000256" key="3">
    <source>
        <dbReference type="ARBA" id="ARBA00017053"/>
    </source>
</evidence>
<dbReference type="Proteomes" id="UP000029999">
    <property type="component" value="Unassembled WGS sequence"/>
</dbReference>
<reference evidence="16 17" key="1">
    <citation type="submission" date="2014-09" db="EMBL/GenBank/DDBJ databases">
        <authorList>
            <person name="Grob C."/>
            <person name="Taubert M."/>
            <person name="Howat A.M."/>
            <person name="Burns O.J."/>
            <person name="Dixon J.L."/>
            <person name="Chen Y."/>
            <person name="Murrell J.C."/>
        </authorList>
    </citation>
    <scope>NUCLEOTIDE SEQUENCE [LARGE SCALE GENOMIC DNA]</scope>
    <source>
        <strain evidence="16">L4</strain>
    </source>
</reference>
<keyword evidence="9" id="KW-0479">Metal-binding</keyword>
<keyword evidence="12 15" id="KW-0472">Membrane</keyword>
<sequence>MSKSKSGRGPLAAGGIAAILASACCLGPLVLITLGVSGAWISNLTALEPYRPIFIGVALVAMFFAWRRIYRPVEECQPGEVCAAPQVRVAYKVIFWVVSVLILIAMLFPYVLPLFD</sequence>
<evidence type="ECO:0000256" key="8">
    <source>
        <dbReference type="ARBA" id="ARBA00022692"/>
    </source>
</evidence>
<dbReference type="EMBL" id="JRQD01000001">
    <property type="protein sequence ID" value="KGM07672.1"/>
    <property type="molecule type" value="Genomic_DNA"/>
</dbReference>
<evidence type="ECO:0000256" key="9">
    <source>
        <dbReference type="ARBA" id="ARBA00022723"/>
    </source>
</evidence>
<evidence type="ECO:0000256" key="6">
    <source>
        <dbReference type="ARBA" id="ARBA00022475"/>
    </source>
</evidence>
<evidence type="ECO:0000256" key="10">
    <source>
        <dbReference type="ARBA" id="ARBA00022914"/>
    </source>
</evidence>
<feature type="transmembrane region" description="Helical" evidence="15">
    <location>
        <begin position="53"/>
        <end position="70"/>
    </location>
</feature>
<evidence type="ECO:0000313" key="16">
    <source>
        <dbReference type="EMBL" id="KGM07672.1"/>
    </source>
</evidence>
<dbReference type="Pfam" id="PF02411">
    <property type="entry name" value="MerT"/>
    <property type="match status" value="1"/>
</dbReference>
<dbReference type="GO" id="GO:0046872">
    <property type="term" value="F:metal ion binding"/>
    <property type="evidence" value="ECO:0007669"/>
    <property type="project" value="UniProtKB-KW"/>
</dbReference>
<evidence type="ECO:0000313" key="17">
    <source>
        <dbReference type="Proteomes" id="UP000029999"/>
    </source>
</evidence>
<keyword evidence="8 15" id="KW-0812">Transmembrane</keyword>
<organism evidence="16 17">
    <name type="scientific">Methylophaga thiooxydans</name>
    <dbReference type="NCBI Taxonomy" id="392484"/>
    <lineage>
        <taxon>Bacteria</taxon>
        <taxon>Pseudomonadati</taxon>
        <taxon>Pseudomonadota</taxon>
        <taxon>Gammaproteobacteria</taxon>
        <taxon>Thiotrichales</taxon>
        <taxon>Piscirickettsiaceae</taxon>
        <taxon>Methylophaga</taxon>
    </lineage>
</organism>
<dbReference type="NCBIfam" id="NF010314">
    <property type="entry name" value="PRK13751.2"/>
    <property type="match status" value="1"/>
</dbReference>
<gene>
    <name evidence="16" type="ORF">LP43_0088</name>
</gene>
<dbReference type="GO" id="GO:0015097">
    <property type="term" value="F:mercury ion transmembrane transporter activity"/>
    <property type="evidence" value="ECO:0007669"/>
    <property type="project" value="InterPro"/>
</dbReference>
<accession>A0A0A0BJ37</accession>
<comment type="subcellular location">
    <subcellularLocation>
        <location evidence="1">Cell inner membrane</location>
        <topology evidence="1">Multi-pass membrane protein</topology>
    </subcellularLocation>
</comment>
<comment type="similarity">
    <text evidence="2">Belongs to the MerT family.</text>
</comment>
<dbReference type="AlphaFoldDB" id="A0A0A0BJ37"/>
<dbReference type="PROSITE" id="PS51257">
    <property type="entry name" value="PROKAR_LIPOPROTEIN"/>
    <property type="match status" value="1"/>
</dbReference>
<keyword evidence="5" id="KW-0475">Mercuric resistance</keyword>
<comment type="caution">
    <text evidence="16">The sequence shown here is derived from an EMBL/GenBank/DDBJ whole genome shotgun (WGS) entry which is preliminary data.</text>
</comment>
<dbReference type="RefSeq" id="WP_008290454.1">
    <property type="nucleotide sequence ID" value="NZ_JRQD01000001.1"/>
</dbReference>
<evidence type="ECO:0000256" key="15">
    <source>
        <dbReference type="SAM" id="Phobius"/>
    </source>
</evidence>
<evidence type="ECO:0000256" key="12">
    <source>
        <dbReference type="ARBA" id="ARBA00023136"/>
    </source>
</evidence>
<evidence type="ECO:0000256" key="13">
    <source>
        <dbReference type="ARBA" id="ARBA00030934"/>
    </source>
</evidence>
<feature type="transmembrane region" description="Helical" evidence="15">
    <location>
        <begin position="90"/>
        <end position="112"/>
    </location>
</feature>
<name>A0A0A0BJ37_9GAMM</name>
<keyword evidence="4" id="KW-0813">Transport</keyword>
<keyword evidence="10" id="KW-0476">Mercury</keyword>
<dbReference type="Gene3D" id="1.10.287.910">
    <property type="entry name" value="bacterial mercury transporter, merf"/>
    <property type="match status" value="1"/>
</dbReference>